<dbReference type="PANTHER" id="PTHR46355">
    <property type="entry name" value="UPF0428 PROTEIN CXORF56"/>
    <property type="match status" value="1"/>
</dbReference>
<dbReference type="InterPro" id="IPR029704">
    <property type="entry name" value="STEEP-like"/>
</dbReference>
<feature type="domain" description="STEEP1" evidence="3">
    <location>
        <begin position="9"/>
        <end position="151"/>
    </location>
</feature>
<dbReference type="GO" id="GO:0006888">
    <property type="term" value="P:endoplasmic reticulum to Golgi vesicle-mediated transport"/>
    <property type="evidence" value="ECO:0007669"/>
    <property type="project" value="TreeGrafter"/>
</dbReference>
<sequence>MDTITAPSPSSPIHTYHCLCTHLIIATTTPLTSLPRRSENSMDRAYILSLPPPPPTNTDSDSEDDAANMERTAKRTADTHYALLLSTTTDKKAQIVTRTDGFEKRYMQRCGRCRLPIGYQLDWGQYGEKEGKREDVVYLLPGGLLSTDEMASGKDMAGSIGFAGAGIEA</sequence>
<feature type="region of interest" description="Disordered" evidence="2">
    <location>
        <begin position="46"/>
        <end position="67"/>
    </location>
</feature>
<evidence type="ECO:0000313" key="4">
    <source>
        <dbReference type="EMBL" id="KAF2489074.1"/>
    </source>
</evidence>
<dbReference type="GO" id="GO:0005737">
    <property type="term" value="C:cytoplasm"/>
    <property type="evidence" value="ECO:0007669"/>
    <property type="project" value="GOC"/>
</dbReference>
<dbReference type="Proteomes" id="UP000799750">
    <property type="component" value="Unassembled WGS sequence"/>
</dbReference>
<gene>
    <name evidence="4" type="ORF">BU16DRAFT_471904</name>
</gene>
<name>A0A6A6QAL2_9PEZI</name>
<organism evidence="4 5">
    <name type="scientific">Lophium mytilinum</name>
    <dbReference type="NCBI Taxonomy" id="390894"/>
    <lineage>
        <taxon>Eukaryota</taxon>
        <taxon>Fungi</taxon>
        <taxon>Dikarya</taxon>
        <taxon>Ascomycota</taxon>
        <taxon>Pezizomycotina</taxon>
        <taxon>Dothideomycetes</taxon>
        <taxon>Pleosporomycetidae</taxon>
        <taxon>Mytilinidiales</taxon>
        <taxon>Mytilinidiaceae</taxon>
        <taxon>Lophium</taxon>
    </lineage>
</organism>
<dbReference type="EMBL" id="MU004199">
    <property type="protein sequence ID" value="KAF2489074.1"/>
    <property type="molecule type" value="Genomic_DNA"/>
</dbReference>
<dbReference type="AlphaFoldDB" id="A0A6A6QAL2"/>
<dbReference type="OrthoDB" id="418131at2759"/>
<comment type="similarity">
    <text evidence="1">Belongs to the STEEP1 family.</text>
</comment>
<evidence type="ECO:0000256" key="1">
    <source>
        <dbReference type="ARBA" id="ARBA00024205"/>
    </source>
</evidence>
<proteinExistence type="inferred from homology"/>
<evidence type="ECO:0000259" key="3">
    <source>
        <dbReference type="Pfam" id="PF25809"/>
    </source>
</evidence>
<keyword evidence="5" id="KW-1185">Reference proteome</keyword>
<dbReference type="GO" id="GO:0090158">
    <property type="term" value="P:endoplasmic reticulum membrane organization"/>
    <property type="evidence" value="ECO:0007669"/>
    <property type="project" value="TreeGrafter"/>
</dbReference>
<dbReference type="Pfam" id="PF25809">
    <property type="entry name" value="STEEP1"/>
    <property type="match status" value="1"/>
</dbReference>
<dbReference type="PANTHER" id="PTHR46355:SF1">
    <property type="entry name" value="STING ER EXIT PROTEIN"/>
    <property type="match status" value="1"/>
</dbReference>
<evidence type="ECO:0000256" key="2">
    <source>
        <dbReference type="SAM" id="MobiDB-lite"/>
    </source>
</evidence>
<evidence type="ECO:0000313" key="5">
    <source>
        <dbReference type="Proteomes" id="UP000799750"/>
    </source>
</evidence>
<accession>A0A6A6QAL2</accession>
<reference evidence="4" key="1">
    <citation type="journal article" date="2020" name="Stud. Mycol.">
        <title>101 Dothideomycetes genomes: a test case for predicting lifestyles and emergence of pathogens.</title>
        <authorList>
            <person name="Haridas S."/>
            <person name="Albert R."/>
            <person name="Binder M."/>
            <person name="Bloem J."/>
            <person name="Labutti K."/>
            <person name="Salamov A."/>
            <person name="Andreopoulos B."/>
            <person name="Baker S."/>
            <person name="Barry K."/>
            <person name="Bills G."/>
            <person name="Bluhm B."/>
            <person name="Cannon C."/>
            <person name="Castanera R."/>
            <person name="Culley D."/>
            <person name="Daum C."/>
            <person name="Ezra D."/>
            <person name="Gonzalez J."/>
            <person name="Henrissat B."/>
            <person name="Kuo A."/>
            <person name="Liang C."/>
            <person name="Lipzen A."/>
            <person name="Lutzoni F."/>
            <person name="Magnuson J."/>
            <person name="Mondo S."/>
            <person name="Nolan M."/>
            <person name="Ohm R."/>
            <person name="Pangilinan J."/>
            <person name="Park H.-J."/>
            <person name="Ramirez L."/>
            <person name="Alfaro M."/>
            <person name="Sun H."/>
            <person name="Tritt A."/>
            <person name="Yoshinaga Y."/>
            <person name="Zwiers L.-H."/>
            <person name="Turgeon B."/>
            <person name="Goodwin S."/>
            <person name="Spatafora J."/>
            <person name="Crous P."/>
            <person name="Grigoriev I."/>
        </authorList>
    </citation>
    <scope>NUCLEOTIDE SEQUENCE</scope>
    <source>
        <strain evidence="4">CBS 269.34</strain>
    </source>
</reference>
<protein>
    <recommendedName>
        <fullName evidence="3">STEEP1 domain-containing protein</fullName>
    </recommendedName>
</protein>
<dbReference type="InterPro" id="IPR057965">
    <property type="entry name" value="STEEP1_dom"/>
</dbReference>